<keyword evidence="2" id="KW-1185">Reference proteome</keyword>
<comment type="caution">
    <text evidence="1">The sequence shown here is derived from an EMBL/GenBank/DDBJ whole genome shotgun (WGS) entry which is preliminary data.</text>
</comment>
<proteinExistence type="predicted"/>
<protein>
    <submittedName>
        <fullName evidence="1">Uncharacterized protein</fullName>
    </submittedName>
</protein>
<evidence type="ECO:0000313" key="1">
    <source>
        <dbReference type="EMBL" id="KAK8737200.1"/>
    </source>
</evidence>
<gene>
    <name evidence="1" type="ORF">OTU49_004378</name>
</gene>
<sequence length="99" mass="11086">MSGLPLLPGYTVCNPTELQRPIRQSLGWKKGVPLVAPSPVPLLSEEDAQELARYCGSKLTSLSMWKVDPRCTVYDLSSYIIICLMMPWLLLNPRLRTPA</sequence>
<dbReference type="Proteomes" id="UP001445076">
    <property type="component" value="Unassembled WGS sequence"/>
</dbReference>
<name>A0AAW0XBZ1_CHEQU</name>
<evidence type="ECO:0000313" key="2">
    <source>
        <dbReference type="Proteomes" id="UP001445076"/>
    </source>
</evidence>
<dbReference type="AlphaFoldDB" id="A0AAW0XBZ1"/>
<dbReference type="EMBL" id="JARKIK010000042">
    <property type="protein sequence ID" value="KAK8737200.1"/>
    <property type="molecule type" value="Genomic_DNA"/>
</dbReference>
<accession>A0AAW0XBZ1</accession>
<organism evidence="1 2">
    <name type="scientific">Cherax quadricarinatus</name>
    <name type="common">Australian red claw crayfish</name>
    <dbReference type="NCBI Taxonomy" id="27406"/>
    <lineage>
        <taxon>Eukaryota</taxon>
        <taxon>Metazoa</taxon>
        <taxon>Ecdysozoa</taxon>
        <taxon>Arthropoda</taxon>
        <taxon>Crustacea</taxon>
        <taxon>Multicrustacea</taxon>
        <taxon>Malacostraca</taxon>
        <taxon>Eumalacostraca</taxon>
        <taxon>Eucarida</taxon>
        <taxon>Decapoda</taxon>
        <taxon>Pleocyemata</taxon>
        <taxon>Astacidea</taxon>
        <taxon>Parastacoidea</taxon>
        <taxon>Parastacidae</taxon>
        <taxon>Cherax</taxon>
    </lineage>
</organism>
<reference evidence="1 2" key="1">
    <citation type="journal article" date="2024" name="BMC Genomics">
        <title>Genome assembly of redclaw crayfish (Cherax quadricarinatus) provides insights into its immune adaptation and hypoxia tolerance.</title>
        <authorList>
            <person name="Liu Z."/>
            <person name="Zheng J."/>
            <person name="Li H."/>
            <person name="Fang K."/>
            <person name="Wang S."/>
            <person name="He J."/>
            <person name="Zhou D."/>
            <person name="Weng S."/>
            <person name="Chi M."/>
            <person name="Gu Z."/>
            <person name="He J."/>
            <person name="Li F."/>
            <person name="Wang M."/>
        </authorList>
    </citation>
    <scope>NUCLEOTIDE SEQUENCE [LARGE SCALE GENOMIC DNA]</scope>
    <source>
        <strain evidence="1">ZL_2023a</strain>
    </source>
</reference>